<feature type="chain" id="PRO_5002135285" evidence="1">
    <location>
        <begin position="22"/>
        <end position="168"/>
    </location>
</feature>
<organism evidence="2 3">
    <name type="scientific">Flavihumibacter solisilvae</name>
    <dbReference type="NCBI Taxonomy" id="1349421"/>
    <lineage>
        <taxon>Bacteria</taxon>
        <taxon>Pseudomonadati</taxon>
        <taxon>Bacteroidota</taxon>
        <taxon>Chitinophagia</taxon>
        <taxon>Chitinophagales</taxon>
        <taxon>Chitinophagaceae</taxon>
        <taxon>Flavihumibacter</taxon>
    </lineage>
</organism>
<keyword evidence="3" id="KW-1185">Reference proteome</keyword>
<name>A0A0C1L5T5_9BACT</name>
<comment type="caution">
    <text evidence="2">The sequence shown here is derived from an EMBL/GenBank/DDBJ whole genome shotgun (WGS) entry which is preliminary data.</text>
</comment>
<protein>
    <submittedName>
        <fullName evidence="2">Uncharacterized protein</fullName>
    </submittedName>
</protein>
<feature type="signal peptide" evidence="1">
    <location>
        <begin position="1"/>
        <end position="21"/>
    </location>
</feature>
<reference evidence="2 3" key="1">
    <citation type="submission" date="2014-11" db="EMBL/GenBank/DDBJ databases">
        <title>Genome sequence of Flavihumibacter solisilvae 3-3.</title>
        <authorList>
            <person name="Zhou G."/>
            <person name="Li M."/>
            <person name="Wang G."/>
        </authorList>
    </citation>
    <scope>NUCLEOTIDE SEQUENCE [LARGE SCALE GENOMIC DNA]</scope>
    <source>
        <strain evidence="2 3">3-3</strain>
    </source>
</reference>
<accession>A0A0C1L5T5</accession>
<dbReference type="AlphaFoldDB" id="A0A0C1L5T5"/>
<keyword evidence="1" id="KW-0732">Signal</keyword>
<gene>
    <name evidence="2" type="ORF">OI18_08100</name>
</gene>
<dbReference type="Proteomes" id="UP000031408">
    <property type="component" value="Unassembled WGS sequence"/>
</dbReference>
<dbReference type="RefSeq" id="WP_039138863.1">
    <property type="nucleotide sequence ID" value="NZ_JSVC01000009.1"/>
</dbReference>
<dbReference type="OrthoDB" id="660497at2"/>
<evidence type="ECO:0000256" key="1">
    <source>
        <dbReference type="SAM" id="SignalP"/>
    </source>
</evidence>
<sequence length="168" mass="19077">MKKLPLLLFIVITTLNISTFAQSNKEDIDIIQSAFGKDKKVLIGQVMQIAAKDSVAFWKLYDEYEAKRKALGRERIGLLQQYADQYDKLDDAKAAQLASSAFANDSKYNNLYQAYFKKFSSVIGGKKSAELFQLETYLQNLTRLYIMNNIPFIGELDKSKVPVKGDNL</sequence>
<evidence type="ECO:0000313" key="2">
    <source>
        <dbReference type="EMBL" id="KIC94871.1"/>
    </source>
</evidence>
<dbReference type="EMBL" id="JSVC01000009">
    <property type="protein sequence ID" value="KIC94871.1"/>
    <property type="molecule type" value="Genomic_DNA"/>
</dbReference>
<proteinExistence type="predicted"/>
<evidence type="ECO:0000313" key="3">
    <source>
        <dbReference type="Proteomes" id="UP000031408"/>
    </source>
</evidence>